<dbReference type="RefSeq" id="WP_081170294.1">
    <property type="nucleotide sequence ID" value="NZ_LWBP01000232.1"/>
</dbReference>
<dbReference type="InterPro" id="IPR044993">
    <property type="entry name" value="BXL"/>
</dbReference>
<dbReference type="AlphaFoldDB" id="A0A1V9ESL2"/>
<dbReference type="EMBL" id="LWBP01000232">
    <property type="protein sequence ID" value="OQP48904.1"/>
    <property type="molecule type" value="Genomic_DNA"/>
</dbReference>
<evidence type="ECO:0000313" key="6">
    <source>
        <dbReference type="EMBL" id="OQP48904.1"/>
    </source>
</evidence>
<dbReference type="PANTHER" id="PTHR42721">
    <property type="entry name" value="SUGAR HYDROLASE-RELATED"/>
    <property type="match status" value="1"/>
</dbReference>
<dbReference type="GO" id="GO:0046556">
    <property type="term" value="F:alpha-L-arabinofuranosidase activity"/>
    <property type="evidence" value="ECO:0007669"/>
    <property type="project" value="TreeGrafter"/>
</dbReference>
<comment type="similarity">
    <text evidence="1">Belongs to the glycosyl hydrolase 3 family.</text>
</comment>
<dbReference type="PRINTS" id="PR00133">
    <property type="entry name" value="GLHYDRLASE3"/>
</dbReference>
<dbReference type="Gene3D" id="3.20.20.300">
    <property type="entry name" value="Glycoside hydrolase, family 3, N-terminal domain"/>
    <property type="match status" value="1"/>
</dbReference>
<evidence type="ECO:0000259" key="5">
    <source>
        <dbReference type="PROSITE" id="PS51820"/>
    </source>
</evidence>
<dbReference type="PANTHER" id="PTHR42721:SF3">
    <property type="entry name" value="BETA-D-XYLOSIDASE 5-RELATED"/>
    <property type="match status" value="1"/>
</dbReference>
<dbReference type="SUPFAM" id="SSF51445">
    <property type="entry name" value="(Trans)glycosidases"/>
    <property type="match status" value="1"/>
</dbReference>
<gene>
    <name evidence="6" type="ORF">A4R26_07310</name>
</gene>
<dbReference type="SMART" id="SM00758">
    <property type="entry name" value="PA14"/>
    <property type="match status" value="1"/>
</dbReference>
<dbReference type="GO" id="GO:0031222">
    <property type="term" value="P:arabinan catabolic process"/>
    <property type="evidence" value="ECO:0007669"/>
    <property type="project" value="TreeGrafter"/>
</dbReference>
<dbReference type="Pfam" id="PF01915">
    <property type="entry name" value="Glyco_hydro_3_C"/>
    <property type="match status" value="1"/>
</dbReference>
<keyword evidence="2 4" id="KW-0732">Signal</keyword>
<dbReference type="InterPro" id="IPR013783">
    <property type="entry name" value="Ig-like_fold"/>
</dbReference>
<dbReference type="SUPFAM" id="SSF52279">
    <property type="entry name" value="Beta-D-glucan exohydrolase, C-terminal domain"/>
    <property type="match status" value="1"/>
</dbReference>
<dbReference type="Pfam" id="PF00933">
    <property type="entry name" value="Glyco_hydro_3"/>
    <property type="match status" value="1"/>
</dbReference>
<accession>A0A1V9ESL2</accession>
<evidence type="ECO:0000256" key="2">
    <source>
        <dbReference type="ARBA" id="ARBA00022729"/>
    </source>
</evidence>
<dbReference type="PROSITE" id="PS51820">
    <property type="entry name" value="PA14"/>
    <property type="match status" value="1"/>
</dbReference>
<dbReference type="Gene3D" id="3.40.50.1700">
    <property type="entry name" value="Glycoside hydrolase family 3 C-terminal domain"/>
    <property type="match status" value="2"/>
</dbReference>
<name>A0A1V9ESL2_9BACT</name>
<dbReference type="GO" id="GO:0045493">
    <property type="term" value="P:xylan catabolic process"/>
    <property type="evidence" value="ECO:0007669"/>
    <property type="project" value="InterPro"/>
</dbReference>
<comment type="caution">
    <text evidence="6">The sequence shown here is derived from an EMBL/GenBank/DDBJ whole genome shotgun (WGS) entry which is preliminary data.</text>
</comment>
<proteinExistence type="inferred from homology"/>
<dbReference type="SMART" id="SM01217">
    <property type="entry name" value="Fn3_like"/>
    <property type="match status" value="1"/>
</dbReference>
<dbReference type="InterPro" id="IPR026891">
    <property type="entry name" value="Fn3-like"/>
</dbReference>
<dbReference type="Proteomes" id="UP000192276">
    <property type="component" value="Unassembled WGS sequence"/>
</dbReference>
<feature type="signal peptide" evidence="4">
    <location>
        <begin position="1"/>
        <end position="24"/>
    </location>
</feature>
<keyword evidence="7" id="KW-1185">Reference proteome</keyword>
<dbReference type="InterPro" id="IPR036962">
    <property type="entry name" value="Glyco_hydro_3_N_sf"/>
</dbReference>
<dbReference type="InterPro" id="IPR036881">
    <property type="entry name" value="Glyco_hydro_3_C_sf"/>
</dbReference>
<dbReference type="OrthoDB" id="721009at2"/>
<keyword evidence="3 6" id="KW-0378">Hydrolase</keyword>
<feature type="chain" id="PRO_5012732020" evidence="4">
    <location>
        <begin position="25"/>
        <end position="880"/>
    </location>
</feature>
<dbReference type="InterPro" id="IPR011658">
    <property type="entry name" value="PA14_dom"/>
</dbReference>
<sequence>MKITRSFHFYAVMVCLLLSQRSIAQNWKFPYQNHTLSFEERVNDLVGRMTLEEKVSQMLNSSPAIPRLEVPAYDWWNETLHGVARTPYPVTVFPQAIGMAATFDTAALFKMADYSALEGRVIFNKAVAEGKTNSRYLGLTYWTPNINIFRDPRWGRGQETYGEDPYLTAMLGDAFVRGLQGSDPKYLKAAACAKHYAVHSGPEPLRHVFNADVSAYDLWDTYLPAFKKLVVDSKVIGVMCAYNAFRKQPCCASDLLMTDILRNQWSFSGYVTSDCWAIDDFFKNHKTHPDAASASADAVFHGTDLDCGTDAYKALVQAVKEEKITEQQIDVSVKRLFLVRFKLGMFDPPSMVKYAQTPDSKLDAAEHGKHALQMARESMVLLKNKNNTLPLSKKLKKIVVLGPNADNPLAQLGNYNGIPSKLITILQGIKDKAGASTKVVYEQAVNFTNNNVLSFTDISGDCSADGKPGIKATYYSNKELNGEPVATVYEKQIDHEWQEGEKVVENLRANHFSARYVTDYKPTGNGSITFELIADDGVRFSINGKTVFDSWTRRQRSIASYTLTTQKDSVYHLVIEFWQGEGKATLKLNTGNFAVTDFNALAKKHSDADAFIFAGGISPQLEGEEMKVSDPGFNGGDRTTIMIPAIQTELMKTLQGTGKPVIFVMMTGSAIATPWEAENVSAIVNAWYGGQSAGTAIADILFGDYNPSGRLPVTFYKSDADLTAFEDYSMKNRTYRYFTGKPLYGFGYGLSYTTFRYDQLQAPAVADEGKGITVSVRVTNAGKKAGDEVVQLYLVNKNTAIATSLKTLKGFQRITLKPGESKVVKFTLLPEDLTYVNAGGQYQALNGKMQLCAGGHQPDEPNPSSGNVVKKEIIIKKKAQ</sequence>
<organism evidence="6 7">
    <name type="scientific">Niastella populi</name>
    <dbReference type="NCBI Taxonomy" id="550983"/>
    <lineage>
        <taxon>Bacteria</taxon>
        <taxon>Pseudomonadati</taxon>
        <taxon>Bacteroidota</taxon>
        <taxon>Chitinophagia</taxon>
        <taxon>Chitinophagales</taxon>
        <taxon>Chitinophagaceae</taxon>
        <taxon>Niastella</taxon>
    </lineage>
</organism>
<dbReference type="Pfam" id="PF07691">
    <property type="entry name" value="PA14"/>
    <property type="match status" value="1"/>
</dbReference>
<dbReference type="InterPro" id="IPR037524">
    <property type="entry name" value="PA14/GLEYA"/>
</dbReference>
<dbReference type="InterPro" id="IPR017853">
    <property type="entry name" value="GH"/>
</dbReference>
<dbReference type="Pfam" id="PF14310">
    <property type="entry name" value="Fn3-like"/>
    <property type="match status" value="1"/>
</dbReference>
<dbReference type="GO" id="GO:0009044">
    <property type="term" value="F:xylan 1,4-beta-xylosidase activity"/>
    <property type="evidence" value="ECO:0007669"/>
    <property type="project" value="InterPro"/>
</dbReference>
<reference evidence="7" key="1">
    <citation type="submission" date="2016-04" db="EMBL/GenBank/DDBJ databases">
        <authorList>
            <person name="Chen L."/>
            <person name="Zhuang W."/>
            <person name="Wang G."/>
        </authorList>
    </citation>
    <scope>NUCLEOTIDE SEQUENCE [LARGE SCALE GENOMIC DNA]</scope>
    <source>
        <strain evidence="7">208</strain>
    </source>
</reference>
<evidence type="ECO:0000256" key="4">
    <source>
        <dbReference type="SAM" id="SignalP"/>
    </source>
</evidence>
<evidence type="ECO:0000256" key="3">
    <source>
        <dbReference type="ARBA" id="ARBA00022801"/>
    </source>
</evidence>
<feature type="domain" description="PA14" evidence="5">
    <location>
        <begin position="465"/>
        <end position="605"/>
    </location>
</feature>
<dbReference type="InterPro" id="IPR002772">
    <property type="entry name" value="Glyco_hydro_3_C"/>
</dbReference>
<evidence type="ECO:0000256" key="1">
    <source>
        <dbReference type="ARBA" id="ARBA00005336"/>
    </source>
</evidence>
<evidence type="ECO:0000313" key="7">
    <source>
        <dbReference type="Proteomes" id="UP000192276"/>
    </source>
</evidence>
<dbReference type="Gene3D" id="2.60.40.10">
    <property type="entry name" value="Immunoglobulins"/>
    <property type="match status" value="1"/>
</dbReference>
<dbReference type="InterPro" id="IPR001764">
    <property type="entry name" value="Glyco_hydro_3_N"/>
</dbReference>
<protein>
    <submittedName>
        <fullName evidence="6">Glycosyl hydrolase</fullName>
    </submittedName>
</protein>
<dbReference type="STRING" id="550983.A4R26_07310"/>